<reference evidence="1" key="2">
    <citation type="journal article" date="2015" name="Fish Shellfish Immunol.">
        <title>Early steps in the European eel (Anguilla anguilla)-Vibrio vulnificus interaction in the gills: Role of the RtxA13 toxin.</title>
        <authorList>
            <person name="Callol A."/>
            <person name="Pajuelo D."/>
            <person name="Ebbesson L."/>
            <person name="Teles M."/>
            <person name="MacKenzie S."/>
            <person name="Amaro C."/>
        </authorList>
    </citation>
    <scope>NUCLEOTIDE SEQUENCE</scope>
</reference>
<name>A0A0E9WH33_ANGAN</name>
<reference evidence="1" key="1">
    <citation type="submission" date="2014-11" db="EMBL/GenBank/DDBJ databases">
        <authorList>
            <person name="Amaro Gonzalez C."/>
        </authorList>
    </citation>
    <scope>NUCLEOTIDE SEQUENCE</scope>
</reference>
<sequence length="37" mass="4216">MYRCSVCIHHKGQLFIPGNSFCFTHYLHAGCSALPFE</sequence>
<protein>
    <submittedName>
        <fullName evidence="1">Uncharacterized protein</fullName>
    </submittedName>
</protein>
<organism evidence="1">
    <name type="scientific">Anguilla anguilla</name>
    <name type="common">European freshwater eel</name>
    <name type="synonym">Muraena anguilla</name>
    <dbReference type="NCBI Taxonomy" id="7936"/>
    <lineage>
        <taxon>Eukaryota</taxon>
        <taxon>Metazoa</taxon>
        <taxon>Chordata</taxon>
        <taxon>Craniata</taxon>
        <taxon>Vertebrata</taxon>
        <taxon>Euteleostomi</taxon>
        <taxon>Actinopterygii</taxon>
        <taxon>Neopterygii</taxon>
        <taxon>Teleostei</taxon>
        <taxon>Anguilliformes</taxon>
        <taxon>Anguillidae</taxon>
        <taxon>Anguilla</taxon>
    </lineage>
</organism>
<proteinExistence type="predicted"/>
<accession>A0A0E9WH33</accession>
<dbReference type="AlphaFoldDB" id="A0A0E9WH33"/>
<dbReference type="EMBL" id="GBXM01019814">
    <property type="protein sequence ID" value="JAH88763.1"/>
    <property type="molecule type" value="Transcribed_RNA"/>
</dbReference>
<evidence type="ECO:0000313" key="1">
    <source>
        <dbReference type="EMBL" id="JAH88763.1"/>
    </source>
</evidence>